<keyword evidence="10" id="KW-0813">Transport</keyword>
<evidence type="ECO:0000256" key="9">
    <source>
        <dbReference type="ARBA" id="ARBA00049940"/>
    </source>
</evidence>
<feature type="binding site" evidence="10">
    <location>
        <position position="77"/>
    </location>
    <ligand>
        <name>Na(+)</name>
        <dbReference type="ChEBI" id="CHEBI:29101"/>
        <note>structural</note>
    </ligand>
</feature>
<dbReference type="GO" id="GO:0005886">
    <property type="term" value="C:plasma membrane"/>
    <property type="evidence" value="ECO:0007669"/>
    <property type="project" value="UniProtKB-SubCell"/>
</dbReference>
<keyword evidence="5 10" id="KW-0472">Membrane</keyword>
<proteinExistence type="inferred from homology"/>
<dbReference type="GO" id="GO:0062054">
    <property type="term" value="F:fluoride channel activity"/>
    <property type="evidence" value="ECO:0007669"/>
    <property type="project" value="UniProtKB-UniRule"/>
</dbReference>
<dbReference type="EMBL" id="MWWR01000022">
    <property type="protein sequence ID" value="OZG49137.1"/>
    <property type="molecule type" value="Genomic_DNA"/>
</dbReference>
<keyword evidence="2 10" id="KW-1003">Cell membrane</keyword>
<evidence type="ECO:0000256" key="4">
    <source>
        <dbReference type="ARBA" id="ARBA00022989"/>
    </source>
</evidence>
<keyword evidence="10" id="KW-0915">Sodium</keyword>
<evidence type="ECO:0000256" key="7">
    <source>
        <dbReference type="ARBA" id="ARBA00035120"/>
    </source>
</evidence>
<keyword evidence="10" id="KW-0406">Ion transport</keyword>
<reference evidence="11 12" key="1">
    <citation type="journal article" date="2017" name="BMC Genomics">
        <title>Comparative genomic and phylogenomic analyses of the Bifidobacteriaceae family.</title>
        <authorList>
            <person name="Lugli G.A."/>
            <person name="Milani C."/>
            <person name="Turroni F."/>
            <person name="Duranti S."/>
            <person name="Mancabelli L."/>
            <person name="Mangifesta M."/>
            <person name="Ferrario C."/>
            <person name="Modesto M."/>
            <person name="Mattarelli P."/>
            <person name="Jiri K."/>
            <person name="van Sinderen D."/>
            <person name="Ventura M."/>
        </authorList>
    </citation>
    <scope>NUCLEOTIDE SEQUENCE [LARGE SCALE GENOMIC DNA]</scope>
    <source>
        <strain evidence="11 12">DSM 24742</strain>
    </source>
</reference>
<evidence type="ECO:0000313" key="11">
    <source>
        <dbReference type="EMBL" id="OZG49137.1"/>
    </source>
</evidence>
<keyword evidence="3 10" id="KW-0812">Transmembrane</keyword>
<keyword evidence="12" id="KW-1185">Reference proteome</keyword>
<evidence type="ECO:0000256" key="8">
    <source>
        <dbReference type="ARBA" id="ARBA00035585"/>
    </source>
</evidence>
<dbReference type="GO" id="GO:0140114">
    <property type="term" value="P:cellular detoxification of fluoride"/>
    <property type="evidence" value="ECO:0007669"/>
    <property type="project" value="UniProtKB-UniRule"/>
</dbReference>
<evidence type="ECO:0000256" key="1">
    <source>
        <dbReference type="ARBA" id="ARBA00004651"/>
    </source>
</evidence>
<dbReference type="AlphaFoldDB" id="A0A261EQK5"/>
<sequence>MTSFALALSVGALGGLGAVTRFTIDTQIKRVYKAAFPLTTLVINIIASFLAGMFAAMAAAGTLAPDPKLILATGFCGGMSTFSTAINEIVTLLAKERYAVAAGYVACCIVVPVVCAMLGYAVA</sequence>
<dbReference type="HAMAP" id="MF_00454">
    <property type="entry name" value="FluC"/>
    <property type="match status" value="1"/>
</dbReference>
<protein>
    <recommendedName>
        <fullName evidence="10">Fluoride-specific ion channel FluC</fullName>
    </recommendedName>
</protein>
<keyword evidence="4 10" id="KW-1133">Transmembrane helix</keyword>
<dbReference type="GO" id="GO:0046872">
    <property type="term" value="F:metal ion binding"/>
    <property type="evidence" value="ECO:0007669"/>
    <property type="project" value="UniProtKB-KW"/>
</dbReference>
<comment type="similarity">
    <text evidence="7 10">Belongs to the fluoride channel Fluc/FEX (TC 1.A.43) family.</text>
</comment>
<keyword evidence="6 10" id="KW-0407">Ion channel</keyword>
<dbReference type="RefSeq" id="WP_094661489.1">
    <property type="nucleotide sequence ID" value="NZ_MWWR01000022.1"/>
</dbReference>
<name>A0A261EQK5_9BIFI</name>
<evidence type="ECO:0000256" key="2">
    <source>
        <dbReference type="ARBA" id="ARBA00022475"/>
    </source>
</evidence>
<organism evidence="11 12">
    <name type="scientific">Pseudoscardovia radai</name>
    <dbReference type="NCBI Taxonomy" id="987066"/>
    <lineage>
        <taxon>Bacteria</taxon>
        <taxon>Bacillati</taxon>
        <taxon>Actinomycetota</taxon>
        <taxon>Actinomycetes</taxon>
        <taxon>Bifidobacteriales</taxon>
        <taxon>Bifidobacteriaceae</taxon>
        <taxon>Pseudoscardovia</taxon>
    </lineage>
</organism>
<feature type="binding site" evidence="10">
    <location>
        <position position="80"/>
    </location>
    <ligand>
        <name>Na(+)</name>
        <dbReference type="ChEBI" id="CHEBI:29101"/>
        <note>structural</note>
    </ligand>
</feature>
<evidence type="ECO:0000256" key="10">
    <source>
        <dbReference type="HAMAP-Rule" id="MF_00454"/>
    </source>
</evidence>
<feature type="transmembrane region" description="Helical" evidence="10">
    <location>
        <begin position="98"/>
        <end position="122"/>
    </location>
</feature>
<dbReference type="InterPro" id="IPR003691">
    <property type="entry name" value="FluC"/>
</dbReference>
<comment type="subcellular location">
    <subcellularLocation>
        <location evidence="1 10">Cell membrane</location>
        <topology evidence="1 10">Multi-pass membrane protein</topology>
    </subcellularLocation>
</comment>
<gene>
    <name evidence="10" type="primary">fluC</name>
    <name evidence="10" type="synonym">crcB</name>
    <name evidence="11" type="ORF">PSRA_1697</name>
</gene>
<comment type="catalytic activity">
    <reaction evidence="8">
        <text>fluoride(in) = fluoride(out)</text>
        <dbReference type="Rhea" id="RHEA:76159"/>
        <dbReference type="ChEBI" id="CHEBI:17051"/>
    </reaction>
    <physiologicalReaction direction="left-to-right" evidence="8">
        <dbReference type="Rhea" id="RHEA:76160"/>
    </physiologicalReaction>
</comment>
<comment type="function">
    <text evidence="9 10">Fluoride-specific ion channel. Important for reducing fluoride concentration in the cell, thus reducing its toxicity.</text>
</comment>
<comment type="activity regulation">
    <text evidence="10">Na(+) is not transported, but it plays an essential structural role and its presence is essential for fluoride channel function.</text>
</comment>
<feature type="transmembrane region" description="Helical" evidence="10">
    <location>
        <begin position="34"/>
        <end position="57"/>
    </location>
</feature>
<feature type="transmembrane region" description="Helical" evidence="10">
    <location>
        <begin position="69"/>
        <end position="86"/>
    </location>
</feature>
<evidence type="ECO:0000313" key="12">
    <source>
        <dbReference type="Proteomes" id="UP000216725"/>
    </source>
</evidence>
<evidence type="ECO:0000256" key="6">
    <source>
        <dbReference type="ARBA" id="ARBA00023303"/>
    </source>
</evidence>
<keyword evidence="10" id="KW-0479">Metal-binding</keyword>
<evidence type="ECO:0000256" key="5">
    <source>
        <dbReference type="ARBA" id="ARBA00023136"/>
    </source>
</evidence>
<evidence type="ECO:0000256" key="3">
    <source>
        <dbReference type="ARBA" id="ARBA00022692"/>
    </source>
</evidence>
<accession>A0A261EQK5</accession>
<dbReference type="OrthoDB" id="5148600at2"/>
<dbReference type="PANTHER" id="PTHR28259">
    <property type="entry name" value="FLUORIDE EXPORT PROTEIN 1-RELATED"/>
    <property type="match status" value="1"/>
</dbReference>
<comment type="caution">
    <text evidence="11">The sequence shown here is derived from an EMBL/GenBank/DDBJ whole genome shotgun (WGS) entry which is preliminary data.</text>
</comment>
<dbReference type="Pfam" id="PF02537">
    <property type="entry name" value="CRCB"/>
    <property type="match status" value="1"/>
</dbReference>
<dbReference type="PANTHER" id="PTHR28259:SF1">
    <property type="entry name" value="FLUORIDE EXPORT PROTEIN 1-RELATED"/>
    <property type="match status" value="1"/>
</dbReference>
<dbReference type="Proteomes" id="UP000216725">
    <property type="component" value="Unassembled WGS sequence"/>
</dbReference>